<evidence type="ECO:0000313" key="2">
    <source>
        <dbReference type="Proteomes" id="UP000824533"/>
    </source>
</evidence>
<evidence type="ECO:0000313" key="1">
    <source>
        <dbReference type="EMBL" id="KAJ0172019.1"/>
    </source>
</evidence>
<comment type="caution">
    <text evidence="1">The sequence shown here is derived from an EMBL/GenBank/DDBJ whole genome shotgun (WGS) entry which is preliminary data.</text>
</comment>
<sequence length="402" mass="43731">MKNLCVLGQGRPLCLFYFTHPFGVLSPEPPRVAAAPPHIARAFLNMEPISPFHFWSTSASSDESYNTATSESSKPDYDLGKAPVHSNSVNVVSVARTKKCTIEYESRRDTLSSSLLSSDIWLNSSSSCRSNELNRRLIPYNKILPPLSLPMPYPKYVTLDSPDDMWPKKCLNPEKFSLPPIEMPSPEAKVVARRRIGKALLEDTSSAASFDVREVKCKRALTLGWLLVCIPQSHTMEYNTSYKYCKMGNVLDKCPNVHECCACIPLRVGVVAIGMVGLLWSALCVFGYTAVGTRLLVKQGVGEEVAFAARYALGAAGVLLCAVSALLMGAAFHQSDAVCALYVWFMVVFVAAAAAAAAGVALSAFLSGAHAFACLFTLVMLMMVATSIYFIIVVVNYRATIP</sequence>
<organism evidence="1 2">
    <name type="scientific">Dendrolimus kikuchii</name>
    <dbReference type="NCBI Taxonomy" id="765133"/>
    <lineage>
        <taxon>Eukaryota</taxon>
        <taxon>Metazoa</taxon>
        <taxon>Ecdysozoa</taxon>
        <taxon>Arthropoda</taxon>
        <taxon>Hexapoda</taxon>
        <taxon>Insecta</taxon>
        <taxon>Pterygota</taxon>
        <taxon>Neoptera</taxon>
        <taxon>Endopterygota</taxon>
        <taxon>Lepidoptera</taxon>
        <taxon>Glossata</taxon>
        <taxon>Ditrysia</taxon>
        <taxon>Bombycoidea</taxon>
        <taxon>Lasiocampidae</taxon>
        <taxon>Dendrolimus</taxon>
    </lineage>
</organism>
<proteinExistence type="predicted"/>
<accession>A0ACC1CKA2</accession>
<keyword evidence="2" id="KW-1185">Reference proteome</keyword>
<dbReference type="EMBL" id="CM034408">
    <property type="protein sequence ID" value="KAJ0172019.1"/>
    <property type="molecule type" value="Genomic_DNA"/>
</dbReference>
<protein>
    <submittedName>
        <fullName evidence="1">Uncharacterized protein</fullName>
    </submittedName>
</protein>
<reference evidence="1 2" key="1">
    <citation type="journal article" date="2021" name="Front. Genet.">
        <title>Chromosome-Level Genome Assembly Reveals Significant Gene Expansion in the Toll and IMD Signaling Pathways of Dendrolimus kikuchii.</title>
        <authorList>
            <person name="Zhou J."/>
            <person name="Wu P."/>
            <person name="Xiong Z."/>
            <person name="Liu N."/>
            <person name="Zhao N."/>
            <person name="Ji M."/>
            <person name="Qiu Y."/>
            <person name="Yang B."/>
        </authorList>
    </citation>
    <scope>NUCLEOTIDE SEQUENCE [LARGE SCALE GENOMIC DNA]</scope>
    <source>
        <strain evidence="1">Ann1</strain>
    </source>
</reference>
<dbReference type="Proteomes" id="UP000824533">
    <property type="component" value="Linkage Group LG22"/>
</dbReference>
<name>A0ACC1CKA2_9NEOP</name>
<gene>
    <name evidence="1" type="ORF">K1T71_011992</name>
</gene>